<accession>A0A0G0ZGS6</accession>
<sequence>MKILSIGSDRKVFEKGSAVRSRLLDYGRLAEELHVIVFAKKSLKLQDEISRASIDTARRDSAESNIFLYSTNSLGKFFHIPHAILCALKLKRSGVLVDVVTTQDPFEAGLAGYVIARILKARLHIQIHTDVMSPSFAHESILNRARVLFAKFLIPHANAIRVVSKRIKNSIEKIARVGTPISVLPILVEIKNLQHTIDLKNKYPQFDKIILVASRLSSEKNIEGAIDAVEAVVKKYPKTGLIIVGSGSEEVKLKKRVTQLGLEKNVIFEGWKDDLSDYYKTADVFVLPSYYEGYGMVVVEALSFGCPVVMTDVGCAGDMVKDRQNGLIVPVGDTEALAHALDHVVSGKLKFDVKPPKLPTKEEYLTEYKKSWMTAL</sequence>
<reference evidence="2 3" key="1">
    <citation type="journal article" date="2015" name="Nature">
        <title>rRNA introns, odd ribosomes, and small enigmatic genomes across a large radiation of phyla.</title>
        <authorList>
            <person name="Brown C.T."/>
            <person name="Hug L.A."/>
            <person name="Thomas B.C."/>
            <person name="Sharon I."/>
            <person name="Castelle C.J."/>
            <person name="Singh A."/>
            <person name="Wilkins M.J."/>
            <person name="Williams K.H."/>
            <person name="Banfield J.F."/>
        </authorList>
    </citation>
    <scope>NUCLEOTIDE SEQUENCE [LARGE SCALE GENOMIC DNA]</scope>
</reference>
<dbReference type="GO" id="GO:0016757">
    <property type="term" value="F:glycosyltransferase activity"/>
    <property type="evidence" value="ECO:0007669"/>
    <property type="project" value="InterPro"/>
</dbReference>
<dbReference type="EMBL" id="LCDG01000004">
    <property type="protein sequence ID" value="KKS47917.1"/>
    <property type="molecule type" value="Genomic_DNA"/>
</dbReference>
<evidence type="ECO:0000313" key="3">
    <source>
        <dbReference type="Proteomes" id="UP000034704"/>
    </source>
</evidence>
<dbReference type="Gene3D" id="3.40.50.2000">
    <property type="entry name" value="Glycogen Phosphorylase B"/>
    <property type="match status" value="2"/>
</dbReference>
<name>A0A0G0ZGS6_9BACT</name>
<evidence type="ECO:0000259" key="1">
    <source>
        <dbReference type="Pfam" id="PF00534"/>
    </source>
</evidence>
<dbReference type="Proteomes" id="UP000034704">
    <property type="component" value="Unassembled WGS sequence"/>
</dbReference>
<dbReference type="PANTHER" id="PTHR12526">
    <property type="entry name" value="GLYCOSYLTRANSFERASE"/>
    <property type="match status" value="1"/>
</dbReference>
<dbReference type="InterPro" id="IPR001296">
    <property type="entry name" value="Glyco_trans_1"/>
</dbReference>
<dbReference type="Pfam" id="PF00534">
    <property type="entry name" value="Glycos_transf_1"/>
    <property type="match status" value="1"/>
</dbReference>
<proteinExistence type="predicted"/>
<dbReference type="PANTHER" id="PTHR12526:SF625">
    <property type="entry name" value="PHOSPHATIDYLINOSITOL GLYCAN-CLASS A"/>
    <property type="match status" value="1"/>
</dbReference>
<evidence type="ECO:0000313" key="2">
    <source>
        <dbReference type="EMBL" id="KKS47917.1"/>
    </source>
</evidence>
<feature type="domain" description="Glycosyl transferase family 1" evidence="1">
    <location>
        <begin position="203"/>
        <end position="348"/>
    </location>
</feature>
<comment type="caution">
    <text evidence="2">The sequence shown here is derived from an EMBL/GenBank/DDBJ whole genome shotgun (WGS) entry which is preliminary data.</text>
</comment>
<dbReference type="AlphaFoldDB" id="A0A0G0ZGS6"/>
<gene>
    <name evidence="2" type="ORF">UV12_C0004G0025</name>
</gene>
<protein>
    <submittedName>
        <fullName evidence="2">Glycosyltransferase</fullName>
    </submittedName>
</protein>
<organism evidence="2 3">
    <name type="scientific">Candidatus Nomurabacteria bacterium GW2011_GWC2_42_20</name>
    <dbReference type="NCBI Taxonomy" id="1618756"/>
    <lineage>
        <taxon>Bacteria</taxon>
        <taxon>Candidatus Nomuraibacteriota</taxon>
    </lineage>
</organism>
<keyword evidence="2" id="KW-0808">Transferase</keyword>
<dbReference type="STRING" id="1618756.UV12_C0004G0025"/>
<dbReference type="SUPFAM" id="SSF53756">
    <property type="entry name" value="UDP-Glycosyltransferase/glycogen phosphorylase"/>
    <property type="match status" value="1"/>
</dbReference>